<comment type="subcellular location">
    <subcellularLocation>
        <location evidence="1">Cell membrane</location>
        <topology evidence="1">Multi-pass membrane protein</topology>
    </subcellularLocation>
</comment>
<organism evidence="9 10">
    <name type="scientific">Actinocorallia longicatena</name>
    <dbReference type="NCBI Taxonomy" id="111803"/>
    <lineage>
        <taxon>Bacteria</taxon>
        <taxon>Bacillati</taxon>
        <taxon>Actinomycetota</taxon>
        <taxon>Actinomycetes</taxon>
        <taxon>Streptosporangiales</taxon>
        <taxon>Thermomonosporaceae</taxon>
        <taxon>Actinocorallia</taxon>
    </lineage>
</organism>
<sequence length="210" mass="23351">MHQLIEPLLEPAFTLGGTPTSWGEVLGFTTGALCVWLVVRQHLWNWPIGILNVILLGLIFLDSGLYADASLQVVYVVLNAYGWWAWVYGGEGRTAEVVRRTSRVEWGWIAAGLAGSTAVMYLVLTTWTESTVPFWDAVTTAISLAATYGQCRKLAESWWLWILADLVYIPLYAHKELYLTSALYLVFLALCVAGLRAWRAELGQGRLVAA</sequence>
<feature type="transmembrane region" description="Helical" evidence="8">
    <location>
        <begin position="72"/>
        <end position="88"/>
    </location>
</feature>
<evidence type="ECO:0000256" key="7">
    <source>
        <dbReference type="ARBA" id="ARBA00023136"/>
    </source>
</evidence>
<keyword evidence="7 8" id="KW-0472">Membrane</keyword>
<keyword evidence="4" id="KW-1003">Cell membrane</keyword>
<evidence type="ECO:0000256" key="4">
    <source>
        <dbReference type="ARBA" id="ARBA00022475"/>
    </source>
</evidence>
<dbReference type="Proteomes" id="UP001501237">
    <property type="component" value="Unassembled WGS sequence"/>
</dbReference>
<evidence type="ECO:0000256" key="1">
    <source>
        <dbReference type="ARBA" id="ARBA00004651"/>
    </source>
</evidence>
<dbReference type="InterPro" id="IPR006419">
    <property type="entry name" value="NMN_transpt_PnuC"/>
</dbReference>
<protein>
    <submittedName>
        <fullName evidence="9">Nicotinamide riboside transporter PnuC</fullName>
    </submittedName>
</protein>
<feature type="transmembrane region" description="Helical" evidence="8">
    <location>
        <begin position="179"/>
        <end position="198"/>
    </location>
</feature>
<keyword evidence="5 8" id="KW-0812">Transmembrane</keyword>
<evidence type="ECO:0000256" key="6">
    <source>
        <dbReference type="ARBA" id="ARBA00022989"/>
    </source>
</evidence>
<dbReference type="EMBL" id="BAAAUV010000021">
    <property type="protein sequence ID" value="GAA3230759.1"/>
    <property type="molecule type" value="Genomic_DNA"/>
</dbReference>
<proteinExistence type="inferred from homology"/>
<evidence type="ECO:0000256" key="5">
    <source>
        <dbReference type="ARBA" id="ARBA00022692"/>
    </source>
</evidence>
<feature type="transmembrane region" description="Helical" evidence="8">
    <location>
        <begin position="108"/>
        <end position="127"/>
    </location>
</feature>
<keyword evidence="3" id="KW-0813">Transport</keyword>
<reference evidence="10" key="1">
    <citation type="journal article" date="2019" name="Int. J. Syst. Evol. Microbiol.">
        <title>The Global Catalogue of Microorganisms (GCM) 10K type strain sequencing project: providing services to taxonomists for standard genome sequencing and annotation.</title>
        <authorList>
            <consortium name="The Broad Institute Genomics Platform"/>
            <consortium name="The Broad Institute Genome Sequencing Center for Infectious Disease"/>
            <person name="Wu L."/>
            <person name="Ma J."/>
        </authorList>
    </citation>
    <scope>NUCLEOTIDE SEQUENCE [LARGE SCALE GENOMIC DNA]</scope>
    <source>
        <strain evidence="10">JCM 9377</strain>
    </source>
</reference>
<dbReference type="PANTHER" id="PTHR36122:SF2">
    <property type="entry name" value="NICOTINAMIDE RIBOSIDE TRANSPORTER PNUC"/>
    <property type="match status" value="1"/>
</dbReference>
<comment type="similarity">
    <text evidence="2">Belongs to the nicotinamide ribonucleoside (NR) uptake permease (TC 4.B.1) family.</text>
</comment>
<dbReference type="PANTHER" id="PTHR36122">
    <property type="entry name" value="NICOTINAMIDE RIBOSIDE TRANSPORTER PNUC"/>
    <property type="match status" value="1"/>
</dbReference>
<evidence type="ECO:0000313" key="9">
    <source>
        <dbReference type="EMBL" id="GAA3230759.1"/>
    </source>
</evidence>
<dbReference type="NCBIfam" id="TIGR01528">
    <property type="entry name" value="NMN_trans_PnuC"/>
    <property type="match status" value="1"/>
</dbReference>
<comment type="caution">
    <text evidence="9">The sequence shown here is derived from an EMBL/GenBank/DDBJ whole genome shotgun (WGS) entry which is preliminary data.</text>
</comment>
<dbReference type="Pfam" id="PF04973">
    <property type="entry name" value="NMN_transporter"/>
    <property type="match status" value="1"/>
</dbReference>
<name>A0ABP6QHW4_9ACTN</name>
<feature type="transmembrane region" description="Helical" evidence="8">
    <location>
        <begin position="46"/>
        <end position="66"/>
    </location>
</feature>
<evidence type="ECO:0000256" key="3">
    <source>
        <dbReference type="ARBA" id="ARBA00022448"/>
    </source>
</evidence>
<keyword evidence="6 8" id="KW-1133">Transmembrane helix</keyword>
<keyword evidence="10" id="KW-1185">Reference proteome</keyword>
<gene>
    <name evidence="9" type="primary">pnuC</name>
    <name evidence="9" type="ORF">GCM10010468_61440</name>
</gene>
<evidence type="ECO:0000256" key="8">
    <source>
        <dbReference type="SAM" id="Phobius"/>
    </source>
</evidence>
<feature type="transmembrane region" description="Helical" evidence="8">
    <location>
        <begin position="20"/>
        <end position="39"/>
    </location>
</feature>
<evidence type="ECO:0000256" key="2">
    <source>
        <dbReference type="ARBA" id="ARBA00006669"/>
    </source>
</evidence>
<accession>A0ABP6QHW4</accession>
<evidence type="ECO:0000313" key="10">
    <source>
        <dbReference type="Proteomes" id="UP001501237"/>
    </source>
</evidence>